<evidence type="ECO:0000256" key="2">
    <source>
        <dbReference type="ARBA" id="ARBA00023180"/>
    </source>
</evidence>
<evidence type="ECO:0000256" key="1">
    <source>
        <dbReference type="ARBA" id="ARBA00023157"/>
    </source>
</evidence>
<dbReference type="InterPro" id="IPR036179">
    <property type="entry name" value="Ig-like_dom_sf"/>
</dbReference>
<protein>
    <submittedName>
        <fullName evidence="4">Poly(RC)-binding protein 2</fullName>
    </submittedName>
</protein>
<gene>
    <name evidence="4" type="ORF">GW7_13445</name>
</gene>
<dbReference type="InterPro" id="IPR013783">
    <property type="entry name" value="Ig-like_fold"/>
</dbReference>
<dbReference type="Pfam" id="PF07654">
    <property type="entry name" value="C1-set"/>
    <property type="match status" value="1"/>
</dbReference>
<evidence type="ECO:0000259" key="3">
    <source>
        <dbReference type="PROSITE" id="PS50835"/>
    </source>
</evidence>
<dbReference type="InterPro" id="IPR051755">
    <property type="entry name" value="Ig-like_CS_Receptor"/>
</dbReference>
<evidence type="ECO:0000313" key="4">
    <source>
        <dbReference type="EMBL" id="EHB07761.1"/>
    </source>
</evidence>
<dbReference type="STRING" id="10181.G5BEQ0"/>
<dbReference type="Gene3D" id="2.60.40.10">
    <property type="entry name" value="Immunoglobulins"/>
    <property type="match status" value="2"/>
</dbReference>
<dbReference type="EMBL" id="JH169886">
    <property type="protein sequence ID" value="EHB07761.1"/>
    <property type="molecule type" value="Genomic_DNA"/>
</dbReference>
<dbReference type="PANTHER" id="PTHR19971">
    <property type="entry name" value="SIGNAL-REGULATORY PROTEIN BETA"/>
    <property type="match status" value="1"/>
</dbReference>
<dbReference type="FunFam" id="2.60.40.10:FF:001726">
    <property type="entry name" value="Signal-regulatory protein beta 3"/>
    <property type="match status" value="1"/>
</dbReference>
<reference evidence="4 5" key="1">
    <citation type="journal article" date="2011" name="Nature">
        <title>Genome sequencing reveals insights into physiology and longevity of the naked mole rat.</title>
        <authorList>
            <person name="Kim E.B."/>
            <person name="Fang X."/>
            <person name="Fushan A.A."/>
            <person name="Huang Z."/>
            <person name="Lobanov A.V."/>
            <person name="Han L."/>
            <person name="Marino S.M."/>
            <person name="Sun X."/>
            <person name="Turanov A.A."/>
            <person name="Yang P."/>
            <person name="Yim S.H."/>
            <person name="Zhao X."/>
            <person name="Kasaikina M.V."/>
            <person name="Stoletzki N."/>
            <person name="Peng C."/>
            <person name="Polak P."/>
            <person name="Xiong Z."/>
            <person name="Kiezun A."/>
            <person name="Zhu Y."/>
            <person name="Chen Y."/>
            <person name="Kryukov G.V."/>
            <person name="Zhang Q."/>
            <person name="Peshkin L."/>
            <person name="Yang L."/>
            <person name="Bronson R.T."/>
            <person name="Buffenstein R."/>
            <person name="Wang B."/>
            <person name="Han C."/>
            <person name="Li Q."/>
            <person name="Chen L."/>
            <person name="Zhao W."/>
            <person name="Sunyaev S.R."/>
            <person name="Park T.J."/>
            <person name="Zhang G."/>
            <person name="Wang J."/>
            <person name="Gladyshev V.N."/>
        </authorList>
    </citation>
    <scope>NUCLEOTIDE SEQUENCE [LARGE SCALE GENOMIC DNA]</scope>
</reference>
<proteinExistence type="predicted"/>
<sequence length="402" mass="44661">MKNGHKILEEFPKNTSNSDGMYSLDHLLLEEATVDGCEFACWVVQDDQVPVKAVITVQASNKRRGTMSSSEGISDNLEGLQQHFEPGTSIQLTYTLSRLHICRVTVTWLINNHKLPKPQTKVLHSGDIYNFTSTVSVPLNKDSVFSFVHCEVKQKSLLIFPEKHQPSQYLLVPPAATVSHSPVSSGLVAITCHMQRFYPENVHLTWLEDCHTLKGTEELVFKKNTDGAYTKESSQLLNTSVQGPERVFTCRVQQEKQPSIQASLIMPTAPHTIHKSTRSSGQETSALIFVIFLLVHKVLLVQFSLLTHVKQICVVMLESPGKGVTLLYRPKPSSSPVIFADGQLTKLHQLAMQQSHFPMTHGNTGFSGIESSSPEVKGYWAGLDAFAQTTSHELTIPNDLMS</sequence>
<accession>G5BEQ0</accession>
<dbReference type="InterPro" id="IPR003597">
    <property type="entry name" value="Ig_C1-set"/>
</dbReference>
<dbReference type="InterPro" id="IPR007110">
    <property type="entry name" value="Ig-like_dom"/>
</dbReference>
<feature type="domain" description="Ig-like" evidence="3">
    <location>
        <begin position="173"/>
        <end position="261"/>
    </location>
</feature>
<evidence type="ECO:0000313" key="5">
    <source>
        <dbReference type="Proteomes" id="UP000006813"/>
    </source>
</evidence>
<name>G5BEQ0_HETGA</name>
<dbReference type="SMART" id="SM00407">
    <property type="entry name" value="IGc1"/>
    <property type="match status" value="1"/>
</dbReference>
<keyword evidence="1" id="KW-1015">Disulfide bond</keyword>
<dbReference type="AlphaFoldDB" id="G5BEQ0"/>
<dbReference type="FunCoup" id="G5BEQ0">
    <property type="interactions" value="174"/>
</dbReference>
<keyword evidence="2" id="KW-0325">Glycoprotein</keyword>
<dbReference type="Proteomes" id="UP000006813">
    <property type="component" value="Unassembled WGS sequence"/>
</dbReference>
<organism evidence="4 5">
    <name type="scientific">Heterocephalus glaber</name>
    <name type="common">Naked mole rat</name>
    <dbReference type="NCBI Taxonomy" id="10181"/>
    <lineage>
        <taxon>Eukaryota</taxon>
        <taxon>Metazoa</taxon>
        <taxon>Chordata</taxon>
        <taxon>Craniata</taxon>
        <taxon>Vertebrata</taxon>
        <taxon>Euteleostomi</taxon>
        <taxon>Mammalia</taxon>
        <taxon>Eutheria</taxon>
        <taxon>Euarchontoglires</taxon>
        <taxon>Glires</taxon>
        <taxon>Rodentia</taxon>
        <taxon>Hystricomorpha</taxon>
        <taxon>Bathyergidae</taxon>
        <taxon>Heterocephalus</taxon>
    </lineage>
</organism>
<dbReference type="InParanoid" id="G5BEQ0"/>
<dbReference type="PROSITE" id="PS50835">
    <property type="entry name" value="IG_LIKE"/>
    <property type="match status" value="1"/>
</dbReference>
<dbReference type="SUPFAM" id="SSF48726">
    <property type="entry name" value="Immunoglobulin"/>
    <property type="match status" value="2"/>
</dbReference>